<name>A0ABN3WXS5_9ACTN</name>
<comment type="caution">
    <text evidence="1">The sequence shown here is derived from an EMBL/GenBank/DDBJ whole genome shotgun (WGS) entry which is preliminary data.</text>
</comment>
<protein>
    <submittedName>
        <fullName evidence="1">Uncharacterized protein</fullName>
    </submittedName>
</protein>
<organism evidence="1 2">
    <name type="scientific">Streptomyces enissocaesilis</name>
    <dbReference type="NCBI Taxonomy" id="332589"/>
    <lineage>
        <taxon>Bacteria</taxon>
        <taxon>Bacillati</taxon>
        <taxon>Actinomycetota</taxon>
        <taxon>Actinomycetes</taxon>
        <taxon>Kitasatosporales</taxon>
        <taxon>Streptomycetaceae</taxon>
        <taxon>Streptomyces</taxon>
        <taxon>Streptomyces rochei group</taxon>
    </lineage>
</organism>
<reference evidence="1 2" key="1">
    <citation type="journal article" date="2019" name="Int. J. Syst. Evol. Microbiol.">
        <title>The Global Catalogue of Microorganisms (GCM) 10K type strain sequencing project: providing services to taxonomists for standard genome sequencing and annotation.</title>
        <authorList>
            <consortium name="The Broad Institute Genomics Platform"/>
            <consortium name="The Broad Institute Genome Sequencing Center for Infectious Disease"/>
            <person name="Wu L."/>
            <person name="Ma J."/>
        </authorList>
    </citation>
    <scope>NUCLEOTIDE SEQUENCE [LARGE SCALE GENOMIC DNA]</scope>
    <source>
        <strain evidence="1 2">JCM 9088</strain>
    </source>
</reference>
<dbReference type="EMBL" id="BAAAUD010000013">
    <property type="protein sequence ID" value="GAA2930810.1"/>
    <property type="molecule type" value="Genomic_DNA"/>
</dbReference>
<sequence length="351" mass="39004">MRSTSRHRLSVRMGTAPVPALMEGMPASLEPALRAWIEKTAALNPDEAQHVMVRLDLVLPEADWDEYERQLRKCQREQVRVDARWEAEQARRTESTRAGVAPVVPLPPDPYVLFLAWGTEREVLWDVVDDLLFLLCTEPPAPEKSPFATWFTGSFRRTKRMVEPLNRLLVESRSVYEVTPDQRGLQRRMEAGLSEALKVAANAAESSGYLAARQYLERARDKLMAVHTDPSGAYVDLIRAVEAVACPMFLPLDPLPTLGKVRNHLRDADAKYEYVLTDKSGKPGNTGGVVAMLTDLWEGHSDRHAGGPREVPVSQEAAEAALTIATALVTLLSSSAVRPRIDAPAQRQVAR</sequence>
<dbReference type="Proteomes" id="UP001500403">
    <property type="component" value="Unassembled WGS sequence"/>
</dbReference>
<evidence type="ECO:0000313" key="2">
    <source>
        <dbReference type="Proteomes" id="UP001500403"/>
    </source>
</evidence>
<keyword evidence="2" id="KW-1185">Reference proteome</keyword>
<proteinExistence type="predicted"/>
<accession>A0ABN3WXS5</accession>
<gene>
    <name evidence="1" type="ORF">GCM10010446_14500</name>
</gene>
<evidence type="ECO:0000313" key="1">
    <source>
        <dbReference type="EMBL" id="GAA2930810.1"/>
    </source>
</evidence>